<proteinExistence type="predicted"/>
<evidence type="ECO:0000259" key="2">
    <source>
        <dbReference type="Pfam" id="PF02214"/>
    </source>
</evidence>
<organism evidence="3 4">
    <name type="scientific">Zingiber officinale</name>
    <name type="common">Ginger</name>
    <name type="synonym">Amomum zingiber</name>
    <dbReference type="NCBI Taxonomy" id="94328"/>
    <lineage>
        <taxon>Eukaryota</taxon>
        <taxon>Viridiplantae</taxon>
        <taxon>Streptophyta</taxon>
        <taxon>Embryophyta</taxon>
        <taxon>Tracheophyta</taxon>
        <taxon>Spermatophyta</taxon>
        <taxon>Magnoliopsida</taxon>
        <taxon>Liliopsida</taxon>
        <taxon>Zingiberales</taxon>
        <taxon>Zingiberaceae</taxon>
        <taxon>Zingiber</taxon>
    </lineage>
</organism>
<evidence type="ECO:0000256" key="1">
    <source>
        <dbReference type="ARBA" id="ARBA00004906"/>
    </source>
</evidence>
<dbReference type="Pfam" id="PF02214">
    <property type="entry name" value="BTB_2"/>
    <property type="match status" value="1"/>
</dbReference>
<sequence>MCGRRCAARTAKGAAAVGEIRSMVGVGRLQLLEAEAIETGRQLTVGLEEAEYFINHNLTCFVKLLNLLCTGELRIPPNIPEKLLFREALFYSLLDKVRVSRWGTFDGNHLKLASSQSNCTPGDETVIRADPNGD</sequence>
<protein>
    <recommendedName>
        <fullName evidence="2">Potassium channel tetramerisation-type BTB domain-containing protein</fullName>
    </recommendedName>
</protein>
<dbReference type="Gene3D" id="3.30.710.10">
    <property type="entry name" value="Potassium Channel Kv1.1, Chain A"/>
    <property type="match status" value="1"/>
</dbReference>
<dbReference type="SUPFAM" id="SSF54695">
    <property type="entry name" value="POZ domain"/>
    <property type="match status" value="1"/>
</dbReference>
<dbReference type="Proteomes" id="UP000734854">
    <property type="component" value="Unassembled WGS sequence"/>
</dbReference>
<evidence type="ECO:0000313" key="4">
    <source>
        <dbReference type="Proteomes" id="UP000734854"/>
    </source>
</evidence>
<feature type="domain" description="Potassium channel tetramerisation-type BTB" evidence="2">
    <location>
        <begin position="47"/>
        <end position="96"/>
    </location>
</feature>
<comment type="caution">
    <text evidence="3">The sequence shown here is derived from an EMBL/GenBank/DDBJ whole genome shotgun (WGS) entry which is preliminary data.</text>
</comment>
<keyword evidence="4" id="KW-1185">Reference proteome</keyword>
<comment type="pathway">
    <text evidence="1">Protein modification; protein ubiquitination.</text>
</comment>
<dbReference type="InterPro" id="IPR003131">
    <property type="entry name" value="T1-type_BTB"/>
</dbReference>
<dbReference type="EMBL" id="JACMSC010000006">
    <property type="protein sequence ID" value="KAG6519335.1"/>
    <property type="molecule type" value="Genomic_DNA"/>
</dbReference>
<dbReference type="InterPro" id="IPR011333">
    <property type="entry name" value="SKP1/BTB/POZ_sf"/>
</dbReference>
<dbReference type="AlphaFoldDB" id="A0A8J5LHN2"/>
<evidence type="ECO:0000313" key="3">
    <source>
        <dbReference type="EMBL" id="KAG6519335.1"/>
    </source>
</evidence>
<accession>A0A8J5LHN2</accession>
<name>A0A8J5LHN2_ZINOF</name>
<gene>
    <name evidence="3" type="ORF">ZIOFF_022828</name>
</gene>
<reference evidence="3 4" key="1">
    <citation type="submission" date="2020-08" db="EMBL/GenBank/DDBJ databases">
        <title>Plant Genome Project.</title>
        <authorList>
            <person name="Zhang R.-G."/>
        </authorList>
    </citation>
    <scope>NUCLEOTIDE SEQUENCE [LARGE SCALE GENOMIC DNA]</scope>
    <source>
        <tissue evidence="3">Rhizome</tissue>
    </source>
</reference>
<dbReference type="GO" id="GO:0051260">
    <property type="term" value="P:protein homooligomerization"/>
    <property type="evidence" value="ECO:0007669"/>
    <property type="project" value="InterPro"/>
</dbReference>